<comment type="caution">
    <text evidence="2">The sequence shown here is derived from an EMBL/GenBank/DDBJ whole genome shotgun (WGS) entry which is preliminary data.</text>
</comment>
<evidence type="ECO:0000256" key="1">
    <source>
        <dbReference type="SAM" id="MobiDB-lite"/>
    </source>
</evidence>
<feature type="compositionally biased region" description="Basic and acidic residues" evidence="1">
    <location>
        <begin position="51"/>
        <end position="67"/>
    </location>
</feature>
<sequence>MEEEGEFHAVRRHGMIQGRWQHHFDACPALRASVVLKRHHQPQQSVGIEIGRDCRSTDGGAKGRNEGRPIVGAYKAARDDGNRLAAAPSHEMGKAKAAVRMVGKKTQIMKKGRAIGGLEEACPLSLATLFKQGYLYRVLGLAHERDLSIRAALY</sequence>
<keyword evidence="3" id="KW-1185">Reference proteome</keyword>
<evidence type="ECO:0000313" key="3">
    <source>
        <dbReference type="Proteomes" id="UP000321058"/>
    </source>
</evidence>
<dbReference type="AlphaFoldDB" id="A0A512N282"/>
<gene>
    <name evidence="2" type="ORF">RSO01_02600</name>
</gene>
<dbReference type="Proteomes" id="UP000321058">
    <property type="component" value="Unassembled WGS sequence"/>
</dbReference>
<accession>A0A512N282</accession>
<name>A0A512N282_9HYPH</name>
<feature type="region of interest" description="Disordered" evidence="1">
    <location>
        <begin position="51"/>
        <end position="70"/>
    </location>
</feature>
<organism evidence="2 3">
    <name type="scientific">Reyranella soli</name>
    <dbReference type="NCBI Taxonomy" id="1230389"/>
    <lineage>
        <taxon>Bacteria</taxon>
        <taxon>Pseudomonadati</taxon>
        <taxon>Pseudomonadota</taxon>
        <taxon>Alphaproteobacteria</taxon>
        <taxon>Hyphomicrobiales</taxon>
        <taxon>Reyranellaceae</taxon>
        <taxon>Reyranella</taxon>
    </lineage>
</organism>
<proteinExistence type="predicted"/>
<protein>
    <submittedName>
        <fullName evidence="2">Uncharacterized protein</fullName>
    </submittedName>
</protein>
<reference evidence="2 3" key="1">
    <citation type="submission" date="2019-07" db="EMBL/GenBank/DDBJ databases">
        <title>Whole genome shotgun sequence of Reyranella soli NBRC 108950.</title>
        <authorList>
            <person name="Hosoyama A."/>
            <person name="Uohara A."/>
            <person name="Ohji S."/>
            <person name="Ichikawa N."/>
        </authorList>
    </citation>
    <scope>NUCLEOTIDE SEQUENCE [LARGE SCALE GENOMIC DNA]</scope>
    <source>
        <strain evidence="2 3">NBRC 108950</strain>
    </source>
</reference>
<evidence type="ECO:0000313" key="2">
    <source>
        <dbReference type="EMBL" id="GEP53094.1"/>
    </source>
</evidence>
<dbReference type="EMBL" id="BKAJ01000004">
    <property type="protein sequence ID" value="GEP53094.1"/>
    <property type="molecule type" value="Genomic_DNA"/>
</dbReference>